<accession>A0ABW9RUT7</accession>
<feature type="domain" description="Transglutaminase-like" evidence="1">
    <location>
        <begin position="98"/>
        <end position="164"/>
    </location>
</feature>
<comment type="caution">
    <text evidence="2">The sequence shown here is derived from an EMBL/GenBank/DDBJ whole genome shotgun (WGS) entry which is preliminary data.</text>
</comment>
<dbReference type="PANTHER" id="PTHR46333">
    <property type="entry name" value="CYTOKINESIS PROTEIN 3"/>
    <property type="match status" value="1"/>
</dbReference>
<dbReference type="RefSeq" id="WP_155175061.1">
    <property type="nucleotide sequence ID" value="NZ_BAAAFL010000068.1"/>
</dbReference>
<dbReference type="InterPro" id="IPR038765">
    <property type="entry name" value="Papain-like_cys_pep_sf"/>
</dbReference>
<dbReference type="Pfam" id="PF01841">
    <property type="entry name" value="Transglut_core"/>
    <property type="match status" value="1"/>
</dbReference>
<dbReference type="Proteomes" id="UP000798808">
    <property type="component" value="Unassembled WGS sequence"/>
</dbReference>
<name>A0ABW9RUT7_9BACT</name>
<dbReference type="Gene3D" id="3.10.620.30">
    <property type="match status" value="1"/>
</dbReference>
<proteinExistence type="predicted"/>
<dbReference type="EMBL" id="SMLW01000649">
    <property type="protein sequence ID" value="MTI27989.1"/>
    <property type="molecule type" value="Genomic_DNA"/>
</dbReference>
<dbReference type="InterPro" id="IPR052557">
    <property type="entry name" value="CAP/Cytokinesis_protein"/>
</dbReference>
<dbReference type="InterPro" id="IPR002931">
    <property type="entry name" value="Transglutaminase-like"/>
</dbReference>
<organism evidence="2 3">
    <name type="scientific">Fulvivirga kasyanovii</name>
    <dbReference type="NCBI Taxonomy" id="396812"/>
    <lineage>
        <taxon>Bacteria</taxon>
        <taxon>Pseudomonadati</taxon>
        <taxon>Bacteroidota</taxon>
        <taxon>Cytophagia</taxon>
        <taxon>Cytophagales</taxon>
        <taxon>Fulvivirgaceae</taxon>
        <taxon>Fulvivirga</taxon>
    </lineage>
</organism>
<evidence type="ECO:0000313" key="2">
    <source>
        <dbReference type="EMBL" id="MTI27989.1"/>
    </source>
</evidence>
<protein>
    <recommendedName>
        <fullName evidence="1">Transglutaminase-like domain-containing protein</fullName>
    </recommendedName>
</protein>
<gene>
    <name evidence="2" type="ORF">E1163_23735</name>
</gene>
<sequence>MIRTFIILALLLFAAREVHSQNKYSSIDSQARELNTKSRNLKVIHRKLTRNLTSNEMKVRSFYVWIAENIEYDVDLFYNRSKLKKFYQRPLKSRLKRTLRERSAVCGGYSELFRELCRLSGIPAEIESGFSKIEPRNIAKQGKVDHAWNKVKIGNKWRLIDVTWGSGYVSKRHFFKDFREEYFFTDRRKFYHNHYPAKSSIPFKSIGFTRNEFINFPLVHFGFFRWIKSLEGDSKIGEKEILEGETVYISFIKDGPIGTVWIRNAGSPSFRPEVVRDGDLCTIAIKFDEPGYYEPTISINTMPALTYKVIVREREGVASIVRSPRF</sequence>
<dbReference type="SUPFAM" id="SSF54001">
    <property type="entry name" value="Cysteine proteinases"/>
    <property type="match status" value="1"/>
</dbReference>
<evidence type="ECO:0000313" key="3">
    <source>
        <dbReference type="Proteomes" id="UP000798808"/>
    </source>
</evidence>
<dbReference type="PANTHER" id="PTHR46333:SF2">
    <property type="entry name" value="CYTOKINESIS PROTEIN 3"/>
    <property type="match status" value="1"/>
</dbReference>
<dbReference type="SMART" id="SM00460">
    <property type="entry name" value="TGc"/>
    <property type="match status" value="1"/>
</dbReference>
<evidence type="ECO:0000259" key="1">
    <source>
        <dbReference type="SMART" id="SM00460"/>
    </source>
</evidence>
<keyword evidence="3" id="KW-1185">Reference proteome</keyword>
<reference evidence="2 3" key="1">
    <citation type="submission" date="2019-02" db="EMBL/GenBank/DDBJ databases">
        <authorList>
            <person name="Goldberg S.R."/>
            <person name="Haltli B.A."/>
            <person name="Correa H."/>
            <person name="Russell K.G."/>
        </authorList>
    </citation>
    <scope>NUCLEOTIDE SEQUENCE [LARGE SCALE GENOMIC DNA]</scope>
    <source>
        <strain evidence="2 3">JCM 16186</strain>
    </source>
</reference>